<gene>
    <name evidence="1" type="primary">RPA12</name>
    <name evidence="1" type="ORF">H2198_001163</name>
</gene>
<keyword evidence="1" id="KW-0804">Transcription</keyword>
<proteinExistence type="predicted"/>
<protein>
    <submittedName>
        <fullName evidence="1">DNA-directed RNA polymerase I core subunit rpa12</fullName>
    </submittedName>
</protein>
<keyword evidence="2" id="KW-1185">Reference proteome</keyword>
<sequence length="123" mass="13489">MVAIGSMLFCDHCGSLMPRTTGTTQGQMIKCEDCSLHTKDTSDKVIVSSSKASAFPSALRSKHNDVQNVNTEDLQVESIASVECPECGAKEMFFHTKQLRSADEGSTVFYRCGECGHRYNTNN</sequence>
<reference evidence="1" key="1">
    <citation type="submission" date="2022-10" db="EMBL/GenBank/DDBJ databases">
        <title>Culturing micro-colonial fungi from biological soil crusts in the Mojave desert and describing Neophaeococcomyces mojavensis, and introducing the new genera and species Taxawa tesnikishii.</title>
        <authorList>
            <person name="Kurbessoian T."/>
            <person name="Stajich J.E."/>
        </authorList>
    </citation>
    <scope>NUCLEOTIDE SEQUENCE</scope>
    <source>
        <strain evidence="1">JES_112</strain>
    </source>
</reference>
<evidence type="ECO:0000313" key="1">
    <source>
        <dbReference type="EMBL" id="KAJ9662935.1"/>
    </source>
</evidence>
<accession>A0ACC3AI05</accession>
<dbReference type="EMBL" id="JAPDRQ010000012">
    <property type="protein sequence ID" value="KAJ9662935.1"/>
    <property type="molecule type" value="Genomic_DNA"/>
</dbReference>
<organism evidence="1 2">
    <name type="scientific">Neophaeococcomyces mojaviensis</name>
    <dbReference type="NCBI Taxonomy" id="3383035"/>
    <lineage>
        <taxon>Eukaryota</taxon>
        <taxon>Fungi</taxon>
        <taxon>Dikarya</taxon>
        <taxon>Ascomycota</taxon>
        <taxon>Pezizomycotina</taxon>
        <taxon>Eurotiomycetes</taxon>
        <taxon>Chaetothyriomycetidae</taxon>
        <taxon>Chaetothyriales</taxon>
        <taxon>Chaetothyriales incertae sedis</taxon>
        <taxon>Neophaeococcomyces</taxon>
    </lineage>
</organism>
<dbReference type="Proteomes" id="UP001172386">
    <property type="component" value="Unassembled WGS sequence"/>
</dbReference>
<comment type="caution">
    <text evidence="1">The sequence shown here is derived from an EMBL/GenBank/DDBJ whole genome shotgun (WGS) entry which is preliminary data.</text>
</comment>
<name>A0ACC3AI05_9EURO</name>
<keyword evidence="1" id="KW-0240">DNA-directed RNA polymerase</keyword>
<evidence type="ECO:0000313" key="2">
    <source>
        <dbReference type="Proteomes" id="UP001172386"/>
    </source>
</evidence>